<reference evidence="1 2" key="1">
    <citation type="submission" date="2019-11" db="EMBL/GenBank/DDBJ databases">
        <title>Characterization of Elizabethkingia argenteiflava sp. nov., isolated from inner surface of Soybean Pods.</title>
        <authorList>
            <person name="Mo S."/>
        </authorList>
    </citation>
    <scope>NUCLEOTIDE SEQUENCE [LARGE SCALE GENOMIC DNA]</scope>
    <source>
        <strain evidence="1 2">YB22</strain>
    </source>
</reference>
<proteinExistence type="predicted"/>
<evidence type="ECO:0000313" key="2">
    <source>
        <dbReference type="Proteomes" id="UP000553459"/>
    </source>
</evidence>
<sequence length="58" mass="6961">MKEMLKFSRREKILKIDFTPSNEKEEKHLQRLKGLLVHKRNGDWKRMVLKMGISVPVL</sequence>
<dbReference type="EMBL" id="JAAABJ010000650">
    <property type="protein sequence ID" value="NAW52174.1"/>
    <property type="molecule type" value="Genomic_DNA"/>
</dbReference>
<name>A0A845PWF5_9FLAO</name>
<keyword evidence="2" id="KW-1185">Reference proteome</keyword>
<evidence type="ECO:0000313" key="1">
    <source>
        <dbReference type="EMBL" id="NAW52174.1"/>
    </source>
</evidence>
<protein>
    <submittedName>
        <fullName evidence="1">Uncharacterized protein</fullName>
    </submittedName>
</protein>
<dbReference type="Proteomes" id="UP000553459">
    <property type="component" value="Unassembled WGS sequence"/>
</dbReference>
<dbReference type="AlphaFoldDB" id="A0A845PWF5"/>
<comment type="caution">
    <text evidence="1">The sequence shown here is derived from an EMBL/GenBank/DDBJ whole genome shotgun (WGS) entry which is preliminary data.</text>
</comment>
<dbReference type="RefSeq" id="WP_166520424.1">
    <property type="nucleotide sequence ID" value="NZ_JAAABJ010000650.1"/>
</dbReference>
<organism evidence="1 2">
    <name type="scientific">Elizabethkingia argenteiflava</name>
    <dbReference type="NCBI Taxonomy" id="2681556"/>
    <lineage>
        <taxon>Bacteria</taxon>
        <taxon>Pseudomonadati</taxon>
        <taxon>Bacteroidota</taxon>
        <taxon>Flavobacteriia</taxon>
        <taxon>Flavobacteriales</taxon>
        <taxon>Weeksellaceae</taxon>
        <taxon>Elizabethkingia</taxon>
    </lineage>
</organism>
<gene>
    <name evidence="1" type="ORF">GNY06_12580</name>
</gene>
<accession>A0A845PWF5</accession>